<keyword evidence="3" id="KW-1185">Reference proteome</keyword>
<dbReference type="AlphaFoldDB" id="A0A1I0S5K7"/>
<feature type="signal peptide" evidence="1">
    <location>
        <begin position="1"/>
        <end position="16"/>
    </location>
</feature>
<evidence type="ECO:0000256" key="1">
    <source>
        <dbReference type="SAM" id="SignalP"/>
    </source>
</evidence>
<dbReference type="Proteomes" id="UP000199310">
    <property type="component" value="Unassembled WGS sequence"/>
</dbReference>
<gene>
    <name evidence="2" type="ORF">SAMN04488122_3669</name>
</gene>
<evidence type="ECO:0000313" key="3">
    <source>
        <dbReference type="Proteomes" id="UP000199310"/>
    </source>
</evidence>
<accession>A0A1I0S5K7</accession>
<dbReference type="RefSeq" id="WP_089897081.1">
    <property type="nucleotide sequence ID" value="NZ_FOJG01000002.1"/>
</dbReference>
<dbReference type="EMBL" id="FOJG01000002">
    <property type="protein sequence ID" value="SEW50044.1"/>
    <property type="molecule type" value="Genomic_DNA"/>
</dbReference>
<sequence>MKYLLLLLLSPSLIFAQQTYPVSPVLSTDYYRLVHNDSLVRLPVTNWHKELRTRRIFNLNTPLRKVVVSGNELKMSAAYPRELRISGDYYAGIAFSTINRLPALQSTYTQGRSLMGAAKWQGPETAEPFSYGPALSQLEYDGSSYPYDINGKLVAAGSGNGHHPAGYTNNIFRTGSLFAQRFSVNTKMLVNGVPLHEFGFLVGHTKENTFIRDNSNQSKSLELSGSTRKKWLLIKGRYNYLQEEFSNTNRSGFLNRVYQQSLLTPVSFDNGQGYTLNAGQRSYQPGADNPGFLLRDNGHRFLSGTHQASLVLERDVWNKMKYKVTQSFENKEANSNESYKPGTAAFPEGMLLERKQRDRQYILTGETSKTFFDNITYVTTNVKAGYTLSDFRTNTSYQSLFPGRYTWQRTTQELHLHATNTYSGFSRTELLLGLGNKSYLSNTAAKSYYFLPDISLAAKYSLPYSNWDLSLKSGYATNATELALNRSLAYVNLLRYSIRDAGKYLQTEEVKSYDHLDPIFQQEWTGTLEVTNGGLWSFSATAFSRNVHHDLFPVDAAGQLVLRNVGNHRSQGIDLSLAISTPYSKDRPVFSQSLSFYTYRNKVTKVNDGYNYTPIAGFSDVHTALIEGRPLGVIVGSTWERDAAGNQIIGADGFPMAAKYPAVIGNPIPDFLVKSNSRLAWKNFLLQADLEWKHGGDRWNGTRAILDYYGRSGQSGEMRNITGYVFTGLQTDGTPNNIPVDFYNTKQDVSKNRWVRYGIGGVAADYVERADWLRLNSLKLSYQLDFRGIIQKITLAAYINNVVLWSPYKGVDPEQLLFDQPNSSGLDFFNLPSTKTVGFNVALQF</sequence>
<dbReference type="SUPFAM" id="SSF56935">
    <property type="entry name" value="Porins"/>
    <property type="match status" value="1"/>
</dbReference>
<dbReference type="OrthoDB" id="9768177at2"/>
<keyword evidence="1" id="KW-0732">Signal</keyword>
<protein>
    <recommendedName>
        <fullName evidence="4">TonB-linked outer membrane protein, SusC/RagA family</fullName>
    </recommendedName>
</protein>
<proteinExistence type="predicted"/>
<evidence type="ECO:0000313" key="2">
    <source>
        <dbReference type="EMBL" id="SEW50044.1"/>
    </source>
</evidence>
<reference evidence="3" key="1">
    <citation type="submission" date="2016-10" db="EMBL/GenBank/DDBJ databases">
        <authorList>
            <person name="Varghese N."/>
            <person name="Submissions S."/>
        </authorList>
    </citation>
    <scope>NUCLEOTIDE SEQUENCE [LARGE SCALE GENOMIC DNA]</scope>
    <source>
        <strain evidence="3">DSM 3695</strain>
    </source>
</reference>
<name>A0A1I0S5K7_9BACT</name>
<organism evidence="2 3">
    <name type="scientific">Chitinophaga arvensicola</name>
    <dbReference type="NCBI Taxonomy" id="29529"/>
    <lineage>
        <taxon>Bacteria</taxon>
        <taxon>Pseudomonadati</taxon>
        <taxon>Bacteroidota</taxon>
        <taxon>Chitinophagia</taxon>
        <taxon>Chitinophagales</taxon>
        <taxon>Chitinophagaceae</taxon>
        <taxon>Chitinophaga</taxon>
    </lineage>
</organism>
<feature type="chain" id="PRO_5011686684" description="TonB-linked outer membrane protein, SusC/RagA family" evidence="1">
    <location>
        <begin position="17"/>
        <end position="845"/>
    </location>
</feature>
<dbReference type="STRING" id="29529.SAMN04488122_3669"/>
<evidence type="ECO:0008006" key="4">
    <source>
        <dbReference type="Google" id="ProtNLM"/>
    </source>
</evidence>